<accession>G7YCT9</accession>
<evidence type="ECO:0000313" key="1">
    <source>
        <dbReference type="EMBL" id="GAA50773.1"/>
    </source>
</evidence>
<gene>
    <name evidence="1" type="ORF">CLF_105027</name>
</gene>
<protein>
    <submittedName>
        <fullName evidence="1">Uncharacterized protein</fullName>
    </submittedName>
</protein>
<reference evidence="1" key="1">
    <citation type="journal article" date="2011" name="Genome Biol.">
        <title>The draft genome of the carcinogenic human liver fluke Clonorchis sinensis.</title>
        <authorList>
            <person name="Wang X."/>
            <person name="Chen W."/>
            <person name="Huang Y."/>
            <person name="Sun J."/>
            <person name="Men J."/>
            <person name="Liu H."/>
            <person name="Luo F."/>
            <person name="Guo L."/>
            <person name="Lv X."/>
            <person name="Deng C."/>
            <person name="Zhou C."/>
            <person name="Fan Y."/>
            <person name="Li X."/>
            <person name="Huang L."/>
            <person name="Hu Y."/>
            <person name="Liang C."/>
            <person name="Hu X."/>
            <person name="Xu J."/>
            <person name="Yu X."/>
        </authorList>
    </citation>
    <scope>NUCLEOTIDE SEQUENCE [LARGE SCALE GENOMIC DNA]</scope>
    <source>
        <strain evidence="1">Henan</strain>
    </source>
</reference>
<keyword evidence="2" id="KW-1185">Reference proteome</keyword>
<dbReference type="AlphaFoldDB" id="G7YCT9"/>
<name>G7YCT9_CLOSI</name>
<reference key="2">
    <citation type="submission" date="2011-10" db="EMBL/GenBank/DDBJ databases">
        <title>The genome and transcriptome sequence of Clonorchis sinensis provide insights into the carcinogenic liver fluke.</title>
        <authorList>
            <person name="Wang X."/>
            <person name="Huang Y."/>
            <person name="Chen W."/>
            <person name="Liu H."/>
            <person name="Guo L."/>
            <person name="Chen Y."/>
            <person name="Luo F."/>
            <person name="Zhou W."/>
            <person name="Sun J."/>
            <person name="Mao Q."/>
            <person name="Liang P."/>
            <person name="Zhou C."/>
            <person name="Tian Y."/>
            <person name="Men J."/>
            <person name="Lv X."/>
            <person name="Huang L."/>
            <person name="Zhou J."/>
            <person name="Hu Y."/>
            <person name="Li R."/>
            <person name="Zhang F."/>
            <person name="Lei H."/>
            <person name="Li X."/>
            <person name="Hu X."/>
            <person name="Liang C."/>
            <person name="Xu J."/>
            <person name="Wu Z."/>
            <person name="Yu X."/>
        </authorList>
    </citation>
    <scope>NUCLEOTIDE SEQUENCE</scope>
    <source>
        <strain>Henan</strain>
    </source>
</reference>
<organism evidence="1 2">
    <name type="scientific">Clonorchis sinensis</name>
    <name type="common">Chinese liver fluke</name>
    <dbReference type="NCBI Taxonomy" id="79923"/>
    <lineage>
        <taxon>Eukaryota</taxon>
        <taxon>Metazoa</taxon>
        <taxon>Spiralia</taxon>
        <taxon>Lophotrochozoa</taxon>
        <taxon>Platyhelminthes</taxon>
        <taxon>Trematoda</taxon>
        <taxon>Digenea</taxon>
        <taxon>Opisthorchiida</taxon>
        <taxon>Opisthorchiata</taxon>
        <taxon>Opisthorchiidae</taxon>
        <taxon>Clonorchis</taxon>
    </lineage>
</organism>
<dbReference type="Proteomes" id="UP000008909">
    <property type="component" value="Unassembled WGS sequence"/>
</dbReference>
<evidence type="ECO:0000313" key="2">
    <source>
        <dbReference type="Proteomes" id="UP000008909"/>
    </source>
</evidence>
<dbReference type="EMBL" id="DF143078">
    <property type="protein sequence ID" value="GAA50773.1"/>
    <property type="molecule type" value="Genomic_DNA"/>
</dbReference>
<sequence>MRRTGAARSVAWKHYKRKIQLRNTYLFTPWKDSGKVPVSKNLRLHRILRDNFTRKILGHNTALRFVQSILFYRDRWLPYTCMMMHRSFNEDDEDLVIHKSKDGGSRFSEPKVTNDSVTRQISLDQQSINSPMLTTVVKAVANPSPNSFQINAFRMGRISDRRQLCRTDGDVAARCTSGLQALNKGLSGLEKVKRNISARCSGPSSLFGKPELGQMRSRLRTRGDVKVATVGYVGMGFVLNHRAESSLIGCIPVDSRLCMWVNAGNSSKPCVQIIAGKNLVDLEHAYDITFIFEDEARKSFLIKADMVRLWSDNLMITYNKNREQQSFIHFTITSLKCEHVRCSDVKIQMRPTCVDGVVVTRSPRMSDVRGSNPGTATGYALLMSSNKSETRVQCFPLTVRNFGFICQKVAESFIFQVFTYPGWLAPCPIHVTTSRTAFQLLVAEWLNVQPVAGKLRFRHVLSFFICALVISSSKDEAAVHLEVHTVAAENTTLRYAVFCTLVGWFLEIDDIESPVLAIQNYFEYGDNVTCATQMWIPVLTTDVLKSGWKLTLILSENHDTNYVEGHEKRPYPSGDSNSKLTNQVMNASPRSNNYVGVRSYCLKPILAQAEKAGLSTKLLTDGVCSTGDEAFATKLSKSANKLTTLPYGLPSFTDIMAVSGKSSKTTARLDNLEQPKFRIKQDTVQTANMASINIETRYQNFHKCRLIHSFAYQLGFHGRLN</sequence>
<proteinExistence type="predicted"/>